<dbReference type="Gene3D" id="3.20.20.300">
    <property type="entry name" value="Glycoside hydrolase, family 3, N-terminal domain"/>
    <property type="match status" value="1"/>
</dbReference>
<feature type="binding site" evidence="10">
    <location>
        <position position="65"/>
    </location>
    <ligand>
        <name>substrate</name>
    </ligand>
</feature>
<keyword evidence="8 10" id="KW-0131">Cell cycle</keyword>
<evidence type="ECO:0000256" key="6">
    <source>
        <dbReference type="ARBA" id="ARBA00022984"/>
    </source>
</evidence>
<dbReference type="InterPro" id="IPR001764">
    <property type="entry name" value="Glyco_hydro_3_N"/>
</dbReference>
<evidence type="ECO:0000256" key="8">
    <source>
        <dbReference type="ARBA" id="ARBA00023306"/>
    </source>
</evidence>
<dbReference type="EMBL" id="NSKD01000002">
    <property type="protein sequence ID" value="PAU81341.1"/>
    <property type="molecule type" value="Genomic_DNA"/>
</dbReference>
<dbReference type="GO" id="GO:0005975">
    <property type="term" value="P:carbohydrate metabolic process"/>
    <property type="evidence" value="ECO:0007669"/>
    <property type="project" value="InterPro"/>
</dbReference>
<comment type="pathway">
    <text evidence="10">Cell wall biogenesis; peptidoglycan recycling.</text>
</comment>
<feature type="binding site" evidence="10">
    <location>
        <position position="131"/>
    </location>
    <ligand>
        <name>substrate</name>
    </ligand>
</feature>
<evidence type="ECO:0000256" key="10">
    <source>
        <dbReference type="HAMAP-Rule" id="MF_00364"/>
    </source>
</evidence>
<comment type="caution">
    <text evidence="12">The sequence shown here is derived from an EMBL/GenBank/DDBJ whole genome shotgun (WGS) entry which is preliminary data.</text>
</comment>
<comment type="subcellular location">
    <subcellularLocation>
        <location evidence="10">Cytoplasm</location>
    </subcellularLocation>
</comment>
<dbReference type="InterPro" id="IPR036962">
    <property type="entry name" value="Glyco_hydro_3_N_sf"/>
</dbReference>
<feature type="active site" description="Proton donor/acceptor" evidence="10">
    <location>
        <position position="174"/>
    </location>
</feature>
<feature type="active site" description="Nucleophile" evidence="10">
    <location>
        <position position="244"/>
    </location>
</feature>
<dbReference type="GO" id="GO:0008360">
    <property type="term" value="P:regulation of cell shape"/>
    <property type="evidence" value="ECO:0007669"/>
    <property type="project" value="UniProtKB-KW"/>
</dbReference>
<dbReference type="NCBIfam" id="NF003740">
    <property type="entry name" value="PRK05337.1"/>
    <property type="match status" value="1"/>
</dbReference>
<dbReference type="Proteomes" id="UP000218896">
    <property type="component" value="Unassembled WGS sequence"/>
</dbReference>
<dbReference type="GO" id="GO:0005737">
    <property type="term" value="C:cytoplasm"/>
    <property type="evidence" value="ECO:0007669"/>
    <property type="project" value="UniProtKB-SubCell"/>
</dbReference>
<keyword evidence="7 10" id="KW-0326">Glycosidase</keyword>
<dbReference type="InterPro" id="IPR050226">
    <property type="entry name" value="NagZ_Beta-hexosaminidase"/>
</dbReference>
<keyword evidence="9 10" id="KW-0961">Cell wall biogenesis/degradation</keyword>
<dbReference type="EC" id="3.2.1.52" evidence="10"/>
<dbReference type="UniPathway" id="UPA00544"/>
<proteinExistence type="inferred from homology"/>
<dbReference type="OrthoDB" id="9786661at2"/>
<dbReference type="PANTHER" id="PTHR30480:SF13">
    <property type="entry name" value="BETA-HEXOSAMINIDASE"/>
    <property type="match status" value="1"/>
</dbReference>
<keyword evidence="5 10" id="KW-0133">Cell shape</keyword>
<dbReference type="GO" id="GO:0004563">
    <property type="term" value="F:beta-N-acetylhexosaminidase activity"/>
    <property type="evidence" value="ECO:0007669"/>
    <property type="project" value="UniProtKB-UniRule"/>
</dbReference>
<feature type="binding site" evidence="10">
    <location>
        <begin position="161"/>
        <end position="162"/>
    </location>
    <ligand>
        <name>substrate</name>
    </ligand>
</feature>
<evidence type="ECO:0000259" key="11">
    <source>
        <dbReference type="Pfam" id="PF00933"/>
    </source>
</evidence>
<evidence type="ECO:0000256" key="4">
    <source>
        <dbReference type="ARBA" id="ARBA00022801"/>
    </source>
</evidence>
<dbReference type="Pfam" id="PF00933">
    <property type="entry name" value="Glyco_hydro_3"/>
    <property type="match status" value="1"/>
</dbReference>
<name>A0A2A2F701_9GAMM</name>
<keyword evidence="3 10" id="KW-0132">Cell division</keyword>
<reference evidence="12 13" key="1">
    <citation type="submission" date="2017-08" db="EMBL/GenBank/DDBJ databases">
        <title>Halovibrio sewagensis sp. nov., isolated from wastewater of high salinity.</title>
        <authorList>
            <person name="Dong X."/>
            <person name="Zhang G."/>
        </authorList>
    </citation>
    <scope>NUCLEOTIDE SEQUENCE [LARGE SCALE GENOMIC DNA]</scope>
    <source>
        <strain evidence="12 13">YL5-2</strain>
    </source>
</reference>
<accession>A0A2A2F701</accession>
<evidence type="ECO:0000256" key="9">
    <source>
        <dbReference type="ARBA" id="ARBA00023316"/>
    </source>
</evidence>
<evidence type="ECO:0000313" key="12">
    <source>
        <dbReference type="EMBL" id="PAU81341.1"/>
    </source>
</evidence>
<keyword evidence="13" id="KW-1185">Reference proteome</keyword>
<dbReference type="GO" id="GO:0009254">
    <property type="term" value="P:peptidoglycan turnover"/>
    <property type="evidence" value="ECO:0007669"/>
    <property type="project" value="UniProtKB-UniRule"/>
</dbReference>
<evidence type="ECO:0000256" key="7">
    <source>
        <dbReference type="ARBA" id="ARBA00023295"/>
    </source>
</evidence>
<evidence type="ECO:0000256" key="2">
    <source>
        <dbReference type="ARBA" id="ARBA00022490"/>
    </source>
</evidence>
<dbReference type="HAMAP" id="MF_00364">
    <property type="entry name" value="NagZ"/>
    <property type="match status" value="1"/>
</dbReference>
<evidence type="ECO:0000256" key="1">
    <source>
        <dbReference type="ARBA" id="ARBA00001231"/>
    </source>
</evidence>
<comment type="catalytic activity">
    <reaction evidence="1 10">
        <text>Hydrolysis of terminal non-reducing N-acetyl-D-hexosamine residues in N-acetyl-beta-D-hexosaminides.</text>
        <dbReference type="EC" id="3.2.1.52"/>
    </reaction>
</comment>
<keyword evidence="2 10" id="KW-0963">Cytoplasm</keyword>
<dbReference type="PANTHER" id="PTHR30480">
    <property type="entry name" value="BETA-HEXOSAMINIDASE-RELATED"/>
    <property type="match status" value="1"/>
</dbReference>
<sequence length="336" mass="35991">MIDLEGPRLSAPERERLAHEAVGGVILFTRNYESPAQLRSLVQSIRQIRPRILIGVDQEGGRVQRFQSGLTRLPPMRSFGLAWERDPENARAITHAAGWLMASELRDMDVDFSFAPVLDLDHGVSSVIGDRSFHSDPQVVAELAGAWIGGMHEGGMAAVGKHFPGHGAIAADSHHELPSDGRTLEQILEHDAVPFRELAETLDAVMPAHVVYPGVDEQPAGFSPFWLKNVLSREVGFRGVVISDDLTMAGAAVAGEPPERAQAALDAGCDLLLVCNDPEAADTVAAGLSEAGARASAGLVSLRGKPLPGPRGAFRSTARYRDTRAALLRMLDEAPA</sequence>
<evidence type="ECO:0000313" key="13">
    <source>
        <dbReference type="Proteomes" id="UP000218896"/>
    </source>
</evidence>
<dbReference type="AlphaFoldDB" id="A0A2A2F701"/>
<evidence type="ECO:0000256" key="3">
    <source>
        <dbReference type="ARBA" id="ARBA00022618"/>
    </source>
</evidence>
<feature type="binding site" evidence="10">
    <location>
        <position position="57"/>
    </location>
    <ligand>
        <name>substrate</name>
    </ligand>
</feature>
<feature type="site" description="Important for catalytic activity" evidence="10">
    <location>
        <position position="172"/>
    </location>
</feature>
<keyword evidence="4 10" id="KW-0378">Hydrolase</keyword>
<dbReference type="GO" id="GO:0071555">
    <property type="term" value="P:cell wall organization"/>
    <property type="evidence" value="ECO:0007669"/>
    <property type="project" value="UniProtKB-KW"/>
</dbReference>
<gene>
    <name evidence="10" type="primary">nagZ</name>
    <name evidence="12" type="ORF">CK501_07295</name>
</gene>
<dbReference type="InterPro" id="IPR017853">
    <property type="entry name" value="GH"/>
</dbReference>
<organism evidence="12 13">
    <name type="scientific">Halovibrio salipaludis</name>
    <dbReference type="NCBI Taxonomy" id="2032626"/>
    <lineage>
        <taxon>Bacteria</taxon>
        <taxon>Pseudomonadati</taxon>
        <taxon>Pseudomonadota</taxon>
        <taxon>Gammaproteobacteria</taxon>
        <taxon>Oceanospirillales</taxon>
        <taxon>Halomonadaceae</taxon>
        <taxon>Halovibrio</taxon>
    </lineage>
</organism>
<comment type="function">
    <text evidence="10">Plays a role in peptidoglycan recycling by cleaving the terminal beta-1,4-linked N-acetylglucosamine (GlcNAc) from peptide-linked peptidoglycan fragments, giving rise to free GlcNAc, anhydro-N-acetylmuramic acid and anhydro-N-acetylmuramic acid-linked peptides.</text>
</comment>
<dbReference type="GO" id="GO:0009252">
    <property type="term" value="P:peptidoglycan biosynthetic process"/>
    <property type="evidence" value="ECO:0007669"/>
    <property type="project" value="UniProtKB-KW"/>
</dbReference>
<dbReference type="SUPFAM" id="SSF51445">
    <property type="entry name" value="(Trans)glycosidases"/>
    <property type="match status" value="1"/>
</dbReference>
<evidence type="ECO:0000256" key="5">
    <source>
        <dbReference type="ARBA" id="ARBA00022960"/>
    </source>
</evidence>
<feature type="domain" description="Glycoside hydrolase family 3 N-terminal" evidence="11">
    <location>
        <begin position="9"/>
        <end position="279"/>
    </location>
</feature>
<dbReference type="InterPro" id="IPR022956">
    <property type="entry name" value="Beta_hexosaminidase_bac"/>
</dbReference>
<dbReference type="GO" id="GO:0051301">
    <property type="term" value="P:cell division"/>
    <property type="evidence" value="ECO:0007669"/>
    <property type="project" value="UniProtKB-KW"/>
</dbReference>
<keyword evidence="6 10" id="KW-0573">Peptidoglycan synthesis</keyword>
<comment type="similarity">
    <text evidence="10">Belongs to the glycosyl hydrolase 3 family. NagZ subfamily.</text>
</comment>
<protein>
    <recommendedName>
        <fullName evidence="10">Beta-hexosaminidase</fullName>
        <ecNumber evidence="10">3.2.1.52</ecNumber>
    </recommendedName>
    <alternativeName>
        <fullName evidence="10">Beta-N-acetylhexosaminidase</fullName>
    </alternativeName>
    <alternativeName>
        <fullName evidence="10">N-acetyl-beta-glucosaminidase</fullName>
    </alternativeName>
</protein>